<keyword evidence="3" id="KW-0808">Transferase</keyword>
<reference evidence="3 4" key="1">
    <citation type="journal article" date="2023" name="Plants (Basel)">
        <title>Bridging the Gap: Combining Genomics and Transcriptomics Approaches to Understand Stylosanthes scabra, an Orphan Legume from the Brazilian Caatinga.</title>
        <authorList>
            <person name="Ferreira-Neto J.R.C."/>
            <person name="da Silva M.D."/>
            <person name="Binneck E."/>
            <person name="de Melo N.F."/>
            <person name="da Silva R.H."/>
            <person name="de Melo A.L.T.M."/>
            <person name="Pandolfi V."/>
            <person name="Bustamante F.O."/>
            <person name="Brasileiro-Vidal A.C."/>
            <person name="Benko-Iseppon A.M."/>
        </authorList>
    </citation>
    <scope>NUCLEOTIDE SEQUENCE [LARGE SCALE GENOMIC DNA]</scope>
    <source>
        <tissue evidence="3">Leaves</tissue>
    </source>
</reference>
<keyword evidence="3" id="KW-0647">Proteasome</keyword>
<keyword evidence="3" id="KW-0328">Glycosyltransferase</keyword>
<dbReference type="EC" id="2.4.1.67" evidence="3"/>
<dbReference type="InterPro" id="IPR017853">
    <property type="entry name" value="GH"/>
</dbReference>
<dbReference type="PANTHER" id="PTHR31268:SF8">
    <property type="entry name" value="GALACTINOL--SUCROSE GALACTOSYLTRANSFERASE 4-RELATED"/>
    <property type="match status" value="1"/>
</dbReference>
<keyword evidence="2" id="KW-0119">Carbohydrate metabolism</keyword>
<dbReference type="Proteomes" id="UP001341840">
    <property type="component" value="Unassembled WGS sequence"/>
</dbReference>
<name>A0ABU6V726_9FABA</name>
<evidence type="ECO:0000256" key="2">
    <source>
        <dbReference type="ARBA" id="ARBA00023277"/>
    </source>
</evidence>
<proteinExistence type="inferred from homology"/>
<dbReference type="InterPro" id="IPR008811">
    <property type="entry name" value="Glycosyl_hydrolases_36"/>
</dbReference>
<accession>A0ABU6V726</accession>
<evidence type="ECO:0000313" key="3">
    <source>
        <dbReference type="EMBL" id="MED6168565.1"/>
    </source>
</evidence>
<comment type="caution">
    <text evidence="3">The sequence shown here is derived from an EMBL/GenBank/DDBJ whole genome shotgun (WGS) entry which is preliminary data.</text>
</comment>
<dbReference type="GO" id="GO:0000502">
    <property type="term" value="C:proteasome complex"/>
    <property type="evidence" value="ECO:0007669"/>
    <property type="project" value="UniProtKB-KW"/>
</dbReference>
<comment type="similarity">
    <text evidence="1">Belongs to the glycosyl hydrolases 36 family.</text>
</comment>
<sequence>MGQMIQPDWDMFQSDHVCAKFHAGSRAICGSHVYVSDSVGSHDFDLIKSLVFPDGTVPRCIHFPLPTRDCLFKNPLFDQKTPLKIWNLNKYGGVIGAFNCQGAGWGPKEHKFKGFPECYKPVEGSVHVSEVEWDQKDETVHMSNAEEYAVYLNQAKKLHLMTPKSEAIKFTMQPSTFELFNFVPELEYVENGAKIKVKGGGNFLAYSNESPKKFELNGVDVPFEWLPDGKLTVNLPWIEENGGVSD</sequence>
<dbReference type="GO" id="GO:0047268">
    <property type="term" value="F:galactinol-raffinose galactosyltransferase activity"/>
    <property type="evidence" value="ECO:0007669"/>
    <property type="project" value="UniProtKB-EC"/>
</dbReference>
<gene>
    <name evidence="3" type="primary">STS1_1</name>
    <name evidence="3" type="ORF">PIB30_012836</name>
</gene>
<dbReference type="PANTHER" id="PTHR31268">
    <property type="match status" value="1"/>
</dbReference>
<evidence type="ECO:0000313" key="4">
    <source>
        <dbReference type="Proteomes" id="UP001341840"/>
    </source>
</evidence>
<dbReference type="Pfam" id="PF05691">
    <property type="entry name" value="Raffinose_syn"/>
    <property type="match status" value="1"/>
</dbReference>
<organism evidence="3 4">
    <name type="scientific">Stylosanthes scabra</name>
    <dbReference type="NCBI Taxonomy" id="79078"/>
    <lineage>
        <taxon>Eukaryota</taxon>
        <taxon>Viridiplantae</taxon>
        <taxon>Streptophyta</taxon>
        <taxon>Embryophyta</taxon>
        <taxon>Tracheophyta</taxon>
        <taxon>Spermatophyta</taxon>
        <taxon>Magnoliopsida</taxon>
        <taxon>eudicotyledons</taxon>
        <taxon>Gunneridae</taxon>
        <taxon>Pentapetalae</taxon>
        <taxon>rosids</taxon>
        <taxon>fabids</taxon>
        <taxon>Fabales</taxon>
        <taxon>Fabaceae</taxon>
        <taxon>Papilionoideae</taxon>
        <taxon>50 kb inversion clade</taxon>
        <taxon>dalbergioids sensu lato</taxon>
        <taxon>Dalbergieae</taxon>
        <taxon>Pterocarpus clade</taxon>
        <taxon>Stylosanthes</taxon>
    </lineage>
</organism>
<dbReference type="SUPFAM" id="SSF51445">
    <property type="entry name" value="(Trans)glycosidases"/>
    <property type="match status" value="1"/>
</dbReference>
<dbReference type="EMBL" id="JASCZI010151067">
    <property type="protein sequence ID" value="MED6168565.1"/>
    <property type="molecule type" value="Genomic_DNA"/>
</dbReference>
<protein>
    <submittedName>
        <fullName evidence="3">Tethering factor for nuclear proteasome sts1</fullName>
        <ecNumber evidence="3">2.4.1.67</ecNumber>
    </submittedName>
</protein>
<evidence type="ECO:0000256" key="1">
    <source>
        <dbReference type="ARBA" id="ARBA00007240"/>
    </source>
</evidence>
<keyword evidence="4" id="KW-1185">Reference proteome</keyword>